<name>A0A4R0HVF8_9ACTN</name>
<sequence length="130" mass="13321">MHREYSGVTGTADQLGVPVEVLFDGLVATAPGDNGRIAYSAEAGAGVQLFTVRQDGSGRIVFDSEDGIAIMRTDGTGRRQLTVNPFPGAGYDTDANVSPTAGTSRSSESGSARSNRRCSGCASTGRVCGS</sequence>
<comment type="caution">
    <text evidence="2">The sequence shown here is derived from an EMBL/GenBank/DDBJ whole genome shotgun (WGS) entry which is preliminary data.</text>
</comment>
<accession>A0A4R0HVF8</accession>
<keyword evidence="3" id="KW-1185">Reference proteome</keyword>
<evidence type="ECO:0000313" key="2">
    <source>
        <dbReference type="EMBL" id="TCC11869.1"/>
    </source>
</evidence>
<evidence type="ECO:0000256" key="1">
    <source>
        <dbReference type="SAM" id="MobiDB-lite"/>
    </source>
</evidence>
<organism evidence="2 3">
    <name type="scientific">Kribbella soli</name>
    <dbReference type="NCBI Taxonomy" id="1124743"/>
    <lineage>
        <taxon>Bacteria</taxon>
        <taxon>Bacillati</taxon>
        <taxon>Actinomycetota</taxon>
        <taxon>Actinomycetes</taxon>
        <taxon>Propionibacteriales</taxon>
        <taxon>Kribbellaceae</taxon>
        <taxon>Kribbella</taxon>
    </lineage>
</organism>
<feature type="compositionally biased region" description="Low complexity" evidence="1">
    <location>
        <begin position="104"/>
        <end position="113"/>
    </location>
</feature>
<dbReference type="AlphaFoldDB" id="A0A4R0HVF8"/>
<dbReference type="EMBL" id="SJJZ01000001">
    <property type="protein sequence ID" value="TCC11869.1"/>
    <property type="molecule type" value="Genomic_DNA"/>
</dbReference>
<proteinExistence type="predicted"/>
<dbReference type="Proteomes" id="UP000292346">
    <property type="component" value="Unassembled WGS sequence"/>
</dbReference>
<protein>
    <submittedName>
        <fullName evidence="2">Uncharacterized protein</fullName>
    </submittedName>
</protein>
<reference evidence="2 3" key="1">
    <citation type="submission" date="2019-02" db="EMBL/GenBank/DDBJ databases">
        <title>Kribbella capetownensis sp. nov. and Kribbella speibonae sp. nov., isolated from soil.</title>
        <authorList>
            <person name="Curtis S.M."/>
            <person name="Norton I."/>
            <person name="Everest G.J."/>
            <person name="Meyers P.R."/>
        </authorList>
    </citation>
    <scope>NUCLEOTIDE SEQUENCE [LARGE SCALE GENOMIC DNA]</scope>
    <source>
        <strain evidence="2 3">KCTC 29219</strain>
    </source>
</reference>
<feature type="region of interest" description="Disordered" evidence="1">
    <location>
        <begin position="85"/>
        <end position="118"/>
    </location>
</feature>
<gene>
    <name evidence="2" type="ORF">E0H45_11710</name>
</gene>
<evidence type="ECO:0000313" key="3">
    <source>
        <dbReference type="Proteomes" id="UP000292346"/>
    </source>
</evidence>